<evidence type="ECO:0000259" key="6">
    <source>
        <dbReference type="PROSITE" id="PS50262"/>
    </source>
</evidence>
<dbReference type="Pfam" id="PF00001">
    <property type="entry name" value="7tm_1"/>
    <property type="match status" value="1"/>
</dbReference>
<evidence type="ECO:0000256" key="2">
    <source>
        <dbReference type="ARBA" id="ARBA00022692"/>
    </source>
</evidence>
<accession>A0A9W3AN29</accession>
<gene>
    <name evidence="8" type="primary">LOC129926749</name>
</gene>
<evidence type="ECO:0000313" key="8">
    <source>
        <dbReference type="RefSeq" id="XP_055888529.1"/>
    </source>
</evidence>
<proteinExistence type="predicted"/>
<dbReference type="InterPro" id="IPR052954">
    <property type="entry name" value="GPCR-Ligand_Int"/>
</dbReference>
<dbReference type="AlphaFoldDB" id="A0A9W3AN29"/>
<dbReference type="GO" id="GO:0016020">
    <property type="term" value="C:membrane"/>
    <property type="evidence" value="ECO:0007669"/>
    <property type="project" value="UniProtKB-SubCell"/>
</dbReference>
<feature type="transmembrane region" description="Helical" evidence="5">
    <location>
        <begin position="155"/>
        <end position="175"/>
    </location>
</feature>
<dbReference type="SUPFAM" id="SSF81321">
    <property type="entry name" value="Family A G protein-coupled receptor-like"/>
    <property type="match status" value="1"/>
</dbReference>
<feature type="transmembrane region" description="Helical" evidence="5">
    <location>
        <begin position="211"/>
        <end position="234"/>
    </location>
</feature>
<evidence type="ECO:0000313" key="7">
    <source>
        <dbReference type="Proteomes" id="UP001165740"/>
    </source>
</evidence>
<dbReference type="CDD" id="cd14978">
    <property type="entry name" value="7tmA_FMRFamide_R-like"/>
    <property type="match status" value="1"/>
</dbReference>
<dbReference type="OMA" id="CIFNTIV"/>
<comment type="subcellular location">
    <subcellularLocation>
        <location evidence="1">Membrane</location>
    </subcellularLocation>
</comment>
<dbReference type="PRINTS" id="PR00237">
    <property type="entry name" value="GPCRRHODOPSN"/>
</dbReference>
<dbReference type="Proteomes" id="UP001165740">
    <property type="component" value="Chromosome 1"/>
</dbReference>
<feature type="transmembrane region" description="Helical" evidence="5">
    <location>
        <begin position="28"/>
        <end position="58"/>
    </location>
</feature>
<keyword evidence="2 5" id="KW-0812">Transmembrane</keyword>
<feature type="transmembrane region" description="Helical" evidence="5">
    <location>
        <begin position="101"/>
        <end position="134"/>
    </location>
</feature>
<feature type="transmembrane region" description="Helical" evidence="5">
    <location>
        <begin position="70"/>
        <end position="89"/>
    </location>
</feature>
<dbReference type="GeneID" id="129926749"/>
<evidence type="ECO:0000256" key="3">
    <source>
        <dbReference type="ARBA" id="ARBA00022989"/>
    </source>
</evidence>
<evidence type="ECO:0000256" key="4">
    <source>
        <dbReference type="ARBA" id="ARBA00023136"/>
    </source>
</evidence>
<dbReference type="PANTHER" id="PTHR46641">
    <property type="entry name" value="FMRFAMIDE RECEPTOR-RELATED"/>
    <property type="match status" value="1"/>
</dbReference>
<name>A0A9W3AN29_BIOGL</name>
<evidence type="ECO:0000256" key="5">
    <source>
        <dbReference type="SAM" id="Phobius"/>
    </source>
</evidence>
<feature type="transmembrane region" description="Helical" evidence="5">
    <location>
        <begin position="298"/>
        <end position="322"/>
    </location>
</feature>
<organism evidence="7 8">
    <name type="scientific">Biomphalaria glabrata</name>
    <name type="common">Bloodfluke planorb</name>
    <name type="synonym">Freshwater snail</name>
    <dbReference type="NCBI Taxonomy" id="6526"/>
    <lineage>
        <taxon>Eukaryota</taxon>
        <taxon>Metazoa</taxon>
        <taxon>Spiralia</taxon>
        <taxon>Lophotrochozoa</taxon>
        <taxon>Mollusca</taxon>
        <taxon>Gastropoda</taxon>
        <taxon>Heterobranchia</taxon>
        <taxon>Euthyneura</taxon>
        <taxon>Panpulmonata</taxon>
        <taxon>Hygrophila</taxon>
        <taxon>Lymnaeoidea</taxon>
        <taxon>Planorbidae</taxon>
        <taxon>Biomphalaria</taxon>
    </lineage>
</organism>
<sequence length="344" mass="39321">MNNNSGVELTIDLTQSDSANNFDVRDEVYTLMVIVTMVIIANILSLVGTIGSILNIIILSHHKMQDTTNVVLLAISVCDLIYSITQISFNFSQSAFLINVYIFMWVYVIHTLIFDTINYFAAIVSIHLVTLVSIERMVAVCFPFHVSRIFTLSRIKVIIVAIVCCNLVLRIPALFKYEMQYFEYMNATLPGLKYGDFYYQNVYFFNTFSTLAAHFLFTILPFLAISICTSLSIFHISITSKTKATLSSIEAIAKRKKEMKSVKIVLIICVLIMFLVLIPLIVQQVIYSFNLVRIPLKWSIIAFWLVNLLTQINSSFNFLIYVTSSPKFKSTLMTCFTFKKRVKH</sequence>
<keyword evidence="4 5" id="KW-0472">Membrane</keyword>
<dbReference type="Gene3D" id="1.20.1070.10">
    <property type="entry name" value="Rhodopsin 7-helix transmembrane proteins"/>
    <property type="match status" value="1"/>
</dbReference>
<keyword evidence="3 5" id="KW-1133">Transmembrane helix</keyword>
<reference evidence="8" key="1">
    <citation type="submission" date="2025-08" db="UniProtKB">
        <authorList>
            <consortium name="RefSeq"/>
        </authorList>
    </citation>
    <scope>IDENTIFICATION</scope>
</reference>
<dbReference type="OrthoDB" id="6276488at2759"/>
<dbReference type="PROSITE" id="PS50262">
    <property type="entry name" value="G_PROTEIN_RECEP_F1_2"/>
    <property type="match status" value="1"/>
</dbReference>
<keyword evidence="7" id="KW-1185">Reference proteome</keyword>
<dbReference type="RefSeq" id="XP_055888529.1">
    <property type="nucleotide sequence ID" value="XM_056032554.1"/>
</dbReference>
<dbReference type="InterPro" id="IPR000276">
    <property type="entry name" value="GPCR_Rhodpsn"/>
</dbReference>
<evidence type="ECO:0000256" key="1">
    <source>
        <dbReference type="ARBA" id="ARBA00004370"/>
    </source>
</evidence>
<dbReference type="GO" id="GO:0004930">
    <property type="term" value="F:G protein-coupled receptor activity"/>
    <property type="evidence" value="ECO:0007669"/>
    <property type="project" value="InterPro"/>
</dbReference>
<dbReference type="PANTHER" id="PTHR46641:SF2">
    <property type="entry name" value="FMRFAMIDE RECEPTOR"/>
    <property type="match status" value="1"/>
</dbReference>
<feature type="domain" description="G-protein coupled receptors family 1 profile" evidence="6">
    <location>
        <begin position="51"/>
        <end position="321"/>
    </location>
</feature>
<protein>
    <submittedName>
        <fullName evidence="8">FMRFamide receptor-like</fullName>
    </submittedName>
</protein>
<feature type="transmembrane region" description="Helical" evidence="5">
    <location>
        <begin position="264"/>
        <end position="286"/>
    </location>
</feature>
<dbReference type="InterPro" id="IPR017452">
    <property type="entry name" value="GPCR_Rhodpsn_7TM"/>
</dbReference>